<dbReference type="InterPro" id="IPR027417">
    <property type="entry name" value="P-loop_NTPase"/>
</dbReference>
<organism evidence="8 9">
    <name type="scientific">Streptococcus urinalis 2285-97</name>
    <dbReference type="NCBI Taxonomy" id="764291"/>
    <lineage>
        <taxon>Bacteria</taxon>
        <taxon>Bacillati</taxon>
        <taxon>Bacillota</taxon>
        <taxon>Bacilli</taxon>
        <taxon>Lactobacillales</taxon>
        <taxon>Streptococcaceae</taxon>
        <taxon>Streptococcus</taxon>
    </lineage>
</organism>
<dbReference type="AlphaFoldDB" id="G5KHI9"/>
<evidence type="ECO:0000256" key="4">
    <source>
        <dbReference type="ARBA" id="ARBA00022840"/>
    </source>
</evidence>
<dbReference type="GO" id="GO:0003677">
    <property type="term" value="F:DNA binding"/>
    <property type="evidence" value="ECO:0007669"/>
    <property type="project" value="UniProtKB-KW"/>
</dbReference>
<proteinExistence type="predicted"/>
<dbReference type="GO" id="GO:0005524">
    <property type="term" value="F:ATP binding"/>
    <property type="evidence" value="ECO:0007669"/>
    <property type="project" value="UniProtKB-UniRule"/>
</dbReference>
<evidence type="ECO:0000313" key="9">
    <source>
        <dbReference type="Proteomes" id="UP000005388"/>
    </source>
</evidence>
<evidence type="ECO:0000256" key="1">
    <source>
        <dbReference type="ARBA" id="ARBA00022741"/>
    </source>
</evidence>
<keyword evidence="5" id="KW-0238">DNA-binding</keyword>
<dbReference type="InterPro" id="IPR000212">
    <property type="entry name" value="DNA_helicase_UvrD/REP"/>
</dbReference>
<comment type="caution">
    <text evidence="8">The sequence shown here is derived from an EMBL/GenBank/DDBJ whole genome shotgun (WGS) entry which is preliminary data.</text>
</comment>
<evidence type="ECO:0000256" key="3">
    <source>
        <dbReference type="ARBA" id="ARBA00022806"/>
    </source>
</evidence>
<dbReference type="InterPro" id="IPR013986">
    <property type="entry name" value="DExx_box_DNA_helicase_dom_sf"/>
</dbReference>
<keyword evidence="3 6" id="KW-0347">Helicase</keyword>
<dbReference type="Gene3D" id="3.40.50.300">
    <property type="entry name" value="P-loop containing nucleotide triphosphate hydrolases"/>
    <property type="match status" value="2"/>
</dbReference>
<keyword evidence="1 6" id="KW-0547">Nucleotide-binding</keyword>
<gene>
    <name evidence="8" type="ORF">STRUR_1505</name>
</gene>
<reference evidence="8 9" key="1">
    <citation type="journal article" date="2014" name="Int. J. Syst. Evol. Microbiol.">
        <title>Phylogenomics and the dynamic genome evolution of the genus Streptococcus.</title>
        <authorList>
            <consortium name="The Broad Institute Genome Sequencing Platform"/>
            <person name="Richards V.P."/>
            <person name="Palmer S.R."/>
            <person name="Pavinski Bitar P.D."/>
            <person name="Qin X."/>
            <person name="Weinstock G.M."/>
            <person name="Highlander S.K."/>
            <person name="Town C.D."/>
            <person name="Burne R.A."/>
            <person name="Stanhope M.J."/>
        </authorList>
    </citation>
    <scope>NUCLEOTIDE SEQUENCE [LARGE SCALE GENOMIC DNA]</scope>
    <source>
        <strain evidence="8 9">2285-97</strain>
    </source>
</reference>
<dbReference type="RefSeq" id="WP_006738957.1">
    <property type="nucleotide sequence ID" value="NZ_AEUZ02000001.1"/>
</dbReference>
<feature type="domain" description="UvrD-like helicase ATP-binding" evidence="7">
    <location>
        <begin position="16"/>
        <end position="323"/>
    </location>
</feature>
<accession>G5KHI9</accession>
<dbReference type="GO" id="GO:0000725">
    <property type="term" value="P:recombinational repair"/>
    <property type="evidence" value="ECO:0007669"/>
    <property type="project" value="TreeGrafter"/>
</dbReference>
<keyword evidence="9" id="KW-1185">Reference proteome</keyword>
<evidence type="ECO:0000313" key="8">
    <source>
        <dbReference type="EMBL" id="EHJ56190.1"/>
    </source>
</evidence>
<evidence type="ECO:0000256" key="2">
    <source>
        <dbReference type="ARBA" id="ARBA00022801"/>
    </source>
</evidence>
<dbReference type="EMBL" id="AEUZ02000001">
    <property type="protein sequence ID" value="EHJ56190.1"/>
    <property type="molecule type" value="Genomic_DNA"/>
</dbReference>
<dbReference type="PROSITE" id="PS51198">
    <property type="entry name" value="UVRD_HELICASE_ATP_BIND"/>
    <property type="match status" value="1"/>
</dbReference>
<dbReference type="PANTHER" id="PTHR11070:SF2">
    <property type="entry name" value="ATP-DEPENDENT DNA HELICASE SRS2"/>
    <property type="match status" value="1"/>
</dbReference>
<dbReference type="Proteomes" id="UP000005388">
    <property type="component" value="Unassembled WGS sequence"/>
</dbReference>
<keyword evidence="2 6" id="KW-0378">Hydrolase</keyword>
<dbReference type="Gene3D" id="1.10.10.160">
    <property type="match status" value="1"/>
</dbReference>
<dbReference type="SUPFAM" id="SSF52540">
    <property type="entry name" value="P-loop containing nucleoside triphosphate hydrolases"/>
    <property type="match status" value="1"/>
</dbReference>
<feature type="binding site" evidence="6">
    <location>
        <begin position="37"/>
        <end position="44"/>
    </location>
    <ligand>
        <name>ATP</name>
        <dbReference type="ChEBI" id="CHEBI:30616"/>
    </ligand>
</feature>
<dbReference type="eggNOG" id="COG0210">
    <property type="taxonomic scope" value="Bacteria"/>
</dbReference>
<sequence length="618" mass="70972">MNELIASIEKSLLPSGCHFSEEQKDVILHNDTMDVVAGPGTGKTTVLTARVKILLEQLKDSGQGICVLTHTNVAVDEIKSSLRKLGIEDIKTPHFIGTIQDFFNTFFAKKAFHLILGDKKMRVLDDDIFRERFNKQFVGYYQFLDVSVLKYLPNPAGKIDKWNFSQEAKPVRVESKVGGRNKQYNNAFNTSMENLFKSGIITNNCCLELSKWYIEQHNEMFRNIISKRFDYLLLDEVQDTSQFQFELIQSLFDKTSVIIQKFGDPYQAIYNIWGGDTELAWEIDDSMEKRISKTSRFGESIVNIVKNVCVKKYDDLESDSKNNSFPPYFIVYDNGDDLINKYCSLIDRLEKGNETFKNSSKSKVIVSAQHKDLENTFGERYQRVVVKDLNYRSDLDLFLDICLKELSRNFENNFEDRLKEDGFRIKIFKIIKNLRNEDDEKIIDGLSALLDELIDDEGLLQNKNTLCNEIKDKLQNNFSKNIQIQTNVSVDNAGKDIRLGTIHSVKGETHKATLLMLNSKFTNGYADTSPSYSILQLLEKYLSNNYVELPEDKNDEEKETEKALKLAYVALSRPTHLVCIGIPAQLIERDSDFLSNLQKAGWIEFPTINDTTIVNNLM</sequence>
<dbReference type="GO" id="GO:0016787">
    <property type="term" value="F:hydrolase activity"/>
    <property type="evidence" value="ECO:0007669"/>
    <property type="project" value="UniProtKB-UniRule"/>
</dbReference>
<protein>
    <submittedName>
        <fullName evidence="8">UvrD/REP helicase domain protein</fullName>
    </submittedName>
</protein>
<dbReference type="GO" id="GO:0043138">
    <property type="term" value="F:3'-5' DNA helicase activity"/>
    <property type="evidence" value="ECO:0007669"/>
    <property type="project" value="TreeGrafter"/>
</dbReference>
<keyword evidence="4 6" id="KW-0067">ATP-binding</keyword>
<dbReference type="Pfam" id="PF00580">
    <property type="entry name" value="UvrD-helicase"/>
    <property type="match status" value="1"/>
</dbReference>
<evidence type="ECO:0000256" key="6">
    <source>
        <dbReference type="PROSITE-ProRule" id="PRU00560"/>
    </source>
</evidence>
<evidence type="ECO:0000259" key="7">
    <source>
        <dbReference type="PROSITE" id="PS51198"/>
    </source>
</evidence>
<evidence type="ECO:0000256" key="5">
    <source>
        <dbReference type="ARBA" id="ARBA00023125"/>
    </source>
</evidence>
<dbReference type="PANTHER" id="PTHR11070">
    <property type="entry name" value="UVRD / RECB / PCRA DNA HELICASE FAMILY MEMBER"/>
    <property type="match status" value="1"/>
</dbReference>
<name>G5KHI9_9STRE</name>
<dbReference type="STRING" id="764291.STRUR_1505"/>
<dbReference type="InterPro" id="IPR014016">
    <property type="entry name" value="UvrD-like_ATP-bd"/>
</dbReference>